<dbReference type="InterPro" id="IPR012373">
    <property type="entry name" value="Ferrdict_sens_TM"/>
</dbReference>
<proteinExistence type="predicted"/>
<dbReference type="Proteomes" id="UP000029553">
    <property type="component" value="Unassembled WGS sequence"/>
</dbReference>
<dbReference type="EMBL" id="AWOR01000052">
    <property type="protein sequence ID" value="KGH28192.1"/>
    <property type="molecule type" value="Genomic_DNA"/>
</dbReference>
<dbReference type="InterPro" id="IPR006860">
    <property type="entry name" value="FecR"/>
</dbReference>
<dbReference type="Pfam" id="PF04773">
    <property type="entry name" value="FecR"/>
    <property type="match status" value="1"/>
</dbReference>
<dbReference type="PIRSF" id="PIRSF018266">
    <property type="entry name" value="FecR"/>
    <property type="match status" value="1"/>
</dbReference>
<name>A0A096HH35_COMTE</name>
<sequence>MRFLVFACIGFWQTRASTFISPLAFRIRMTDRTTAQSPNSDLDAEALEWFARYSDAPDTAYSDAAFRNWLTGHPDREAAFSRWQADWRQLDALPQSGVERLRLQLKNDQAESSRKSCASERKPSRWSSLLPQAALSALAMALVAGGGYKAWDHWQQQPLFAHMYQTERGQQLSVQLPDGSVLRLDTATRVEVSLYRQRREVKLPQGQAVFEVQKDMDRPFDVVAGHTKVTVVGTRFSVRNTAGAPVQVAVEEGKVRVSPLQSDGSSRPESAAVLLMAGQQVAAASDGQLGPVSAVAASGIAPWRDGRITLENVPLSEALAEFERYAPTRMVVRDAAVGALRLSGTFDPQRLAHFRYALPKVLPVRLKENGDVTEIVARH</sequence>
<gene>
    <name evidence="2" type="ORF">P353_16320</name>
</gene>
<accession>A0A096HH35</accession>
<evidence type="ECO:0000259" key="1">
    <source>
        <dbReference type="Pfam" id="PF04773"/>
    </source>
</evidence>
<reference evidence="2 3" key="1">
    <citation type="submission" date="2013-09" db="EMBL/GenBank/DDBJ databases">
        <title>High correlation between genotypes and phenotypes of environmental bacteria Comamonas testosteroni strains.</title>
        <authorList>
            <person name="Liu L."/>
            <person name="Zhu W."/>
            <person name="Xia X."/>
            <person name="Xu B."/>
            <person name="Luo M."/>
            <person name="Wang G."/>
        </authorList>
    </citation>
    <scope>NUCLEOTIDE SEQUENCE [LARGE SCALE GENOMIC DNA]</scope>
    <source>
        <strain evidence="2 3">JL40</strain>
    </source>
</reference>
<dbReference type="Gene3D" id="2.60.120.1440">
    <property type="match status" value="1"/>
</dbReference>
<evidence type="ECO:0000313" key="3">
    <source>
        <dbReference type="Proteomes" id="UP000029553"/>
    </source>
</evidence>
<dbReference type="PANTHER" id="PTHR30273">
    <property type="entry name" value="PERIPLASMIC SIGNAL SENSOR AND SIGMA FACTOR ACTIVATOR FECR-RELATED"/>
    <property type="match status" value="1"/>
</dbReference>
<evidence type="ECO:0000313" key="2">
    <source>
        <dbReference type="EMBL" id="KGH28192.1"/>
    </source>
</evidence>
<protein>
    <submittedName>
        <fullName evidence="2">Anti-FecI sigma factor FecR</fullName>
    </submittedName>
</protein>
<dbReference type="Gene3D" id="3.55.50.30">
    <property type="match status" value="1"/>
</dbReference>
<dbReference type="PANTHER" id="PTHR30273:SF2">
    <property type="entry name" value="PROTEIN FECR"/>
    <property type="match status" value="1"/>
</dbReference>
<feature type="domain" description="FecR protein" evidence="1">
    <location>
        <begin position="164"/>
        <end position="256"/>
    </location>
</feature>
<comment type="caution">
    <text evidence="2">The sequence shown here is derived from an EMBL/GenBank/DDBJ whole genome shotgun (WGS) entry which is preliminary data.</text>
</comment>
<dbReference type="AlphaFoldDB" id="A0A096HH35"/>
<dbReference type="GO" id="GO:0016989">
    <property type="term" value="F:sigma factor antagonist activity"/>
    <property type="evidence" value="ECO:0007669"/>
    <property type="project" value="TreeGrafter"/>
</dbReference>
<organism evidence="2 3">
    <name type="scientific">Comamonas testosteroni</name>
    <name type="common">Pseudomonas testosteroni</name>
    <dbReference type="NCBI Taxonomy" id="285"/>
    <lineage>
        <taxon>Bacteria</taxon>
        <taxon>Pseudomonadati</taxon>
        <taxon>Pseudomonadota</taxon>
        <taxon>Betaproteobacteria</taxon>
        <taxon>Burkholderiales</taxon>
        <taxon>Comamonadaceae</taxon>
        <taxon>Comamonas</taxon>
    </lineage>
</organism>